<accession>A0ABD2CC96</accession>
<evidence type="ECO:0000313" key="2">
    <source>
        <dbReference type="Proteomes" id="UP001607303"/>
    </source>
</evidence>
<evidence type="ECO:0000313" key="1">
    <source>
        <dbReference type="EMBL" id="KAL2742680.1"/>
    </source>
</evidence>
<organism evidence="1 2">
    <name type="scientific">Vespula maculifrons</name>
    <name type="common">Eastern yellow jacket</name>
    <name type="synonym">Wasp</name>
    <dbReference type="NCBI Taxonomy" id="7453"/>
    <lineage>
        <taxon>Eukaryota</taxon>
        <taxon>Metazoa</taxon>
        <taxon>Ecdysozoa</taxon>
        <taxon>Arthropoda</taxon>
        <taxon>Hexapoda</taxon>
        <taxon>Insecta</taxon>
        <taxon>Pterygota</taxon>
        <taxon>Neoptera</taxon>
        <taxon>Endopterygota</taxon>
        <taxon>Hymenoptera</taxon>
        <taxon>Apocrita</taxon>
        <taxon>Aculeata</taxon>
        <taxon>Vespoidea</taxon>
        <taxon>Vespidae</taxon>
        <taxon>Vespinae</taxon>
        <taxon>Vespula</taxon>
    </lineage>
</organism>
<name>A0ABD2CC96_VESMC</name>
<gene>
    <name evidence="1" type="ORF">V1477_008169</name>
</gene>
<dbReference type="Proteomes" id="UP001607303">
    <property type="component" value="Unassembled WGS sequence"/>
</dbReference>
<proteinExistence type="predicted"/>
<dbReference type="AlphaFoldDB" id="A0ABD2CC96"/>
<keyword evidence="2" id="KW-1185">Reference proteome</keyword>
<dbReference type="EMBL" id="JAYRBN010000056">
    <property type="protein sequence ID" value="KAL2742680.1"/>
    <property type="molecule type" value="Genomic_DNA"/>
</dbReference>
<comment type="caution">
    <text evidence="1">The sequence shown here is derived from an EMBL/GenBank/DDBJ whole genome shotgun (WGS) entry which is preliminary data.</text>
</comment>
<sequence>MKCTEYHLLTTRKIKNENIKYINYGEKHLANYKGCIAYITAWRRKYKSYNTYQSYDTSVKTQQYRSEGLSYASVTTQLIRGTTEEENMNKQTMDNCMQHKNEEIIIMRMTTKINNFISEQTSK</sequence>
<protein>
    <submittedName>
        <fullName evidence="1">Uncharacterized protein</fullName>
    </submittedName>
</protein>
<reference evidence="1 2" key="1">
    <citation type="journal article" date="2024" name="Ann. Entomol. Soc. Am.">
        <title>Genomic analyses of the southern and eastern yellowjacket wasps (Hymenoptera: Vespidae) reveal evolutionary signatures of social life.</title>
        <authorList>
            <person name="Catto M.A."/>
            <person name="Caine P.B."/>
            <person name="Orr S.E."/>
            <person name="Hunt B.G."/>
            <person name="Goodisman M.A.D."/>
        </authorList>
    </citation>
    <scope>NUCLEOTIDE SEQUENCE [LARGE SCALE GENOMIC DNA]</scope>
    <source>
        <strain evidence="1">232</strain>
        <tissue evidence="1">Head and thorax</tissue>
    </source>
</reference>